<accession>S8EP70</accession>
<dbReference type="Proteomes" id="UP000015453">
    <property type="component" value="Unassembled WGS sequence"/>
</dbReference>
<keyword evidence="2" id="KW-1185">Reference proteome</keyword>
<sequence>MLDILYDALAQTIVLEVPDRGFFLGLTFALNGGFERVRVRTILQLSSGWTIFGLEIAGRLFPGFEARPKLLAAATGPYHPFLPLSWSLWGVARAKASVTSYGNGIRGSLYGIPIRLVFLKSERNEISATAGLYLPFDMGLNPQANKELIF</sequence>
<dbReference type="EMBL" id="AUSU01000009">
    <property type="protein sequence ID" value="EPS74697.1"/>
    <property type="molecule type" value="Genomic_DNA"/>
</dbReference>
<protein>
    <submittedName>
        <fullName evidence="1">Uncharacterized protein</fullName>
    </submittedName>
</protein>
<reference evidence="1 2" key="1">
    <citation type="journal article" date="2013" name="BMC Genomics">
        <title>The miniature genome of a carnivorous plant Genlisea aurea contains a low number of genes and short non-coding sequences.</title>
        <authorList>
            <person name="Leushkin E.V."/>
            <person name="Sutormin R.A."/>
            <person name="Nabieva E.R."/>
            <person name="Penin A.A."/>
            <person name="Kondrashov A.S."/>
            <person name="Logacheva M.D."/>
        </authorList>
    </citation>
    <scope>NUCLEOTIDE SEQUENCE [LARGE SCALE GENOMIC DNA]</scope>
</reference>
<proteinExistence type="predicted"/>
<evidence type="ECO:0000313" key="2">
    <source>
        <dbReference type="Proteomes" id="UP000015453"/>
    </source>
</evidence>
<name>S8EP70_9LAMI</name>
<gene>
    <name evidence="1" type="ORF">M569_00072</name>
</gene>
<evidence type="ECO:0000313" key="1">
    <source>
        <dbReference type="EMBL" id="EPS74697.1"/>
    </source>
</evidence>
<organism evidence="1 2">
    <name type="scientific">Genlisea aurea</name>
    <dbReference type="NCBI Taxonomy" id="192259"/>
    <lineage>
        <taxon>Eukaryota</taxon>
        <taxon>Viridiplantae</taxon>
        <taxon>Streptophyta</taxon>
        <taxon>Embryophyta</taxon>
        <taxon>Tracheophyta</taxon>
        <taxon>Spermatophyta</taxon>
        <taxon>Magnoliopsida</taxon>
        <taxon>eudicotyledons</taxon>
        <taxon>Gunneridae</taxon>
        <taxon>Pentapetalae</taxon>
        <taxon>asterids</taxon>
        <taxon>lamiids</taxon>
        <taxon>Lamiales</taxon>
        <taxon>Lentibulariaceae</taxon>
        <taxon>Genlisea</taxon>
    </lineage>
</organism>
<dbReference type="AlphaFoldDB" id="S8EP70"/>
<comment type="caution">
    <text evidence="1">The sequence shown here is derived from an EMBL/GenBank/DDBJ whole genome shotgun (WGS) entry which is preliminary data.</text>
</comment>